<dbReference type="PANTHER" id="PTHR23115">
    <property type="entry name" value="TRANSLATION FACTOR"/>
    <property type="match status" value="1"/>
</dbReference>
<keyword evidence="5" id="KW-0342">GTP-binding</keyword>
<sequence length="471" mass="51128">MGEKVKISLVVIGHVGSGKSTAIGKLADELTVSTSGFVDRVLERVARSLFTYASPLDKLKAERERGIATSSLKFDTTKNNITVTDASGHRDFMKNMITGTSKADYAVIFIDSTPGGFEAGMSKDGQTRGHMELAHTLGIKQLICCCNKMDATIPKYSEERYDEIVRSLSSYLEQIGFDPSKIHFIPISGLGGDNLTGRSTYLDWYDGPTLLEALDEIGEPKTPSDKPLRLPVQDVYKNGIGTVPVGRIETGILKPDMKITFGPTGVTAKVKSVEMHDEAVLEAFPGDNVGFHVKKVDAKDLKRGYVASNSIDDPAKEAASFTCLVTIMKHSGLLFNGRTLTLDCHTARVPAKIVEILSKIDRRSGMEIEKEPEFLKNGDVAVMKMVPTKPIVVEAFSDYPPLGRFVARDGSQTVVGGVIKNVEKKEYPRGASNMKFDAKEAAKRSGAALRGMLPLLVIGGQCFLGVGENEM</sequence>
<evidence type="ECO:0000256" key="4">
    <source>
        <dbReference type="ARBA" id="ARBA00022741"/>
    </source>
</evidence>
<evidence type="ECO:0000313" key="8">
    <source>
        <dbReference type="RefSeq" id="XP_015887298.2"/>
    </source>
</evidence>
<proteinExistence type="inferred from homology"/>
<evidence type="ECO:0000256" key="5">
    <source>
        <dbReference type="ARBA" id="ARBA00023134"/>
    </source>
</evidence>
<dbReference type="AlphaFoldDB" id="A0A6P3ZYP3"/>
<name>A0A6P3ZYP3_ZIZJJ</name>
<dbReference type="InParanoid" id="A0A6P3ZYP3"/>
<dbReference type="RefSeq" id="XP_048333683.2">
    <property type="nucleotide sequence ID" value="XM_048477726.2"/>
</dbReference>
<protein>
    <submittedName>
        <fullName evidence="8 9">Elongation factor 1-alpha</fullName>
    </submittedName>
</protein>
<dbReference type="SUPFAM" id="SSF50447">
    <property type="entry name" value="Translation proteins"/>
    <property type="match status" value="1"/>
</dbReference>
<dbReference type="Gene3D" id="3.40.50.300">
    <property type="entry name" value="P-loop containing nucleotide triphosphate hydrolases"/>
    <property type="match status" value="1"/>
</dbReference>
<dbReference type="InterPro" id="IPR009001">
    <property type="entry name" value="Transl_elong_EF1A/Init_IF2_C"/>
</dbReference>
<evidence type="ECO:0000313" key="10">
    <source>
        <dbReference type="RefSeq" id="XP_048333683.2"/>
    </source>
</evidence>
<evidence type="ECO:0000313" key="7">
    <source>
        <dbReference type="Proteomes" id="UP001652623"/>
    </source>
</evidence>
<dbReference type="Gene3D" id="2.40.30.10">
    <property type="entry name" value="Translation factors"/>
    <property type="match status" value="2"/>
</dbReference>
<dbReference type="InterPro" id="IPR004161">
    <property type="entry name" value="EFTu-like_2"/>
</dbReference>
<dbReference type="InterPro" id="IPR027417">
    <property type="entry name" value="P-loop_NTPase"/>
</dbReference>
<organism evidence="7 8">
    <name type="scientific">Ziziphus jujuba</name>
    <name type="common">Chinese jujube</name>
    <name type="synonym">Ziziphus sativa</name>
    <dbReference type="NCBI Taxonomy" id="326968"/>
    <lineage>
        <taxon>Eukaryota</taxon>
        <taxon>Viridiplantae</taxon>
        <taxon>Streptophyta</taxon>
        <taxon>Embryophyta</taxon>
        <taxon>Tracheophyta</taxon>
        <taxon>Spermatophyta</taxon>
        <taxon>Magnoliopsida</taxon>
        <taxon>eudicotyledons</taxon>
        <taxon>Gunneridae</taxon>
        <taxon>Pentapetalae</taxon>
        <taxon>rosids</taxon>
        <taxon>fabids</taxon>
        <taxon>Rosales</taxon>
        <taxon>Rhamnaceae</taxon>
        <taxon>Paliureae</taxon>
        <taxon>Ziziphus</taxon>
    </lineage>
</organism>
<comment type="similarity">
    <text evidence="2">Belongs to the TRAFAC class translation factor GTPase superfamily. Classic translation factor GTPase family. EF-Tu/EF-1A subfamily.</text>
</comment>
<gene>
    <name evidence="8 9 10" type="primary">LOC107422379</name>
</gene>
<dbReference type="CDD" id="cd03705">
    <property type="entry name" value="EF1_alpha_III"/>
    <property type="match status" value="1"/>
</dbReference>
<dbReference type="RefSeq" id="XP_015887298.2">
    <property type="nucleotide sequence ID" value="XM_016031812.4"/>
</dbReference>
<evidence type="ECO:0000259" key="6">
    <source>
        <dbReference type="PROSITE" id="PS51722"/>
    </source>
</evidence>
<evidence type="ECO:0000256" key="2">
    <source>
        <dbReference type="ARBA" id="ARBA00007249"/>
    </source>
</evidence>
<feature type="domain" description="Tr-type G" evidence="6">
    <location>
        <begin position="4"/>
        <end position="224"/>
    </location>
</feature>
<dbReference type="InterPro" id="IPR050100">
    <property type="entry name" value="TRAFAC_GTPase_members"/>
</dbReference>
<dbReference type="GO" id="GO:0003729">
    <property type="term" value="F:mRNA binding"/>
    <property type="evidence" value="ECO:0007669"/>
    <property type="project" value="UniProtKB-ARBA"/>
</dbReference>
<dbReference type="Pfam" id="PF00009">
    <property type="entry name" value="GTP_EFTU"/>
    <property type="match status" value="1"/>
</dbReference>
<dbReference type="GO" id="GO:0005525">
    <property type="term" value="F:GTP binding"/>
    <property type="evidence" value="ECO:0007669"/>
    <property type="project" value="UniProtKB-KW"/>
</dbReference>
<evidence type="ECO:0000256" key="3">
    <source>
        <dbReference type="ARBA" id="ARBA00022481"/>
    </source>
</evidence>
<keyword evidence="4" id="KW-0547">Nucleotide-binding</keyword>
<dbReference type="SUPFAM" id="SSF52540">
    <property type="entry name" value="P-loop containing nucleoside triphosphate hydrolases"/>
    <property type="match status" value="1"/>
</dbReference>
<accession>A0A6P4A2N8</accession>
<dbReference type="SUPFAM" id="SSF50465">
    <property type="entry name" value="EF-Tu/eEF-1alpha/eIF2-gamma C-terminal domain"/>
    <property type="match status" value="1"/>
</dbReference>
<dbReference type="GO" id="GO:0003746">
    <property type="term" value="F:translation elongation factor activity"/>
    <property type="evidence" value="ECO:0007669"/>
    <property type="project" value="UniProtKB-KW"/>
</dbReference>
<evidence type="ECO:0000313" key="9">
    <source>
        <dbReference type="RefSeq" id="XP_015887299.2"/>
    </source>
</evidence>
<dbReference type="RefSeq" id="XP_015887299.2">
    <property type="nucleotide sequence ID" value="XM_016031813.4"/>
</dbReference>
<dbReference type="PROSITE" id="PS51722">
    <property type="entry name" value="G_TR_2"/>
    <property type="match status" value="1"/>
</dbReference>
<dbReference type="Proteomes" id="UP001652623">
    <property type="component" value="Chromosome 3"/>
</dbReference>
<dbReference type="Pfam" id="PF22594">
    <property type="entry name" value="GTP-eEF1A_C"/>
    <property type="match status" value="1"/>
</dbReference>
<dbReference type="GeneID" id="107422379"/>
<reference evidence="8 9" key="1">
    <citation type="submission" date="2025-05" db="UniProtKB">
        <authorList>
            <consortium name="RefSeq"/>
        </authorList>
    </citation>
    <scope>IDENTIFICATION</scope>
    <source>
        <tissue evidence="8 9">Seedling</tissue>
    </source>
</reference>
<dbReference type="SMR" id="A0A6P3ZYP3"/>
<dbReference type="InterPro" id="IPR000795">
    <property type="entry name" value="T_Tr_GTP-bd_dom"/>
</dbReference>
<keyword evidence="3" id="KW-0488">Methylation</keyword>
<dbReference type="CDD" id="cd03693">
    <property type="entry name" value="EF1_alpha_II"/>
    <property type="match status" value="1"/>
</dbReference>
<accession>A0A6P3ZYP3</accession>
<keyword evidence="8 9" id="KW-0648">Protein biosynthesis</keyword>
<dbReference type="InterPro" id="IPR009000">
    <property type="entry name" value="Transl_B-barrel_sf"/>
</dbReference>
<keyword evidence="8 9" id="KW-0251">Elongation factor</keyword>
<dbReference type="KEGG" id="zju:107422379"/>
<dbReference type="PRINTS" id="PR00315">
    <property type="entry name" value="ELONGATNFCT"/>
</dbReference>
<dbReference type="GO" id="GO:0003924">
    <property type="term" value="F:GTPase activity"/>
    <property type="evidence" value="ECO:0007669"/>
    <property type="project" value="InterPro"/>
</dbReference>
<dbReference type="GO" id="GO:0005737">
    <property type="term" value="C:cytoplasm"/>
    <property type="evidence" value="ECO:0007669"/>
    <property type="project" value="UniProtKB-SubCell"/>
</dbReference>
<evidence type="ECO:0000256" key="1">
    <source>
        <dbReference type="ARBA" id="ARBA00003982"/>
    </source>
</evidence>
<keyword evidence="7" id="KW-1185">Reference proteome</keyword>
<dbReference type="Pfam" id="PF03144">
    <property type="entry name" value="GTP_EFTU_D2"/>
    <property type="match status" value="1"/>
</dbReference>
<dbReference type="InterPro" id="IPR054696">
    <property type="entry name" value="GTP-eEF1A_C"/>
</dbReference>
<comment type="function">
    <text evidence="1">This protein promotes the GTP-dependent binding of aminoacyl-tRNA to the A-site of ribosomes during protein biosynthesis.</text>
</comment>